<organism evidence="2 3">
    <name type="scientific">Rhizophagus clarus</name>
    <dbReference type="NCBI Taxonomy" id="94130"/>
    <lineage>
        <taxon>Eukaryota</taxon>
        <taxon>Fungi</taxon>
        <taxon>Fungi incertae sedis</taxon>
        <taxon>Mucoromycota</taxon>
        <taxon>Glomeromycotina</taxon>
        <taxon>Glomeromycetes</taxon>
        <taxon>Glomerales</taxon>
        <taxon>Glomeraceae</taxon>
        <taxon>Rhizophagus</taxon>
    </lineage>
</organism>
<sequence>MSSLSKSKKRASENTDAPSNKRQNIENICENLIWVDISNKTSWVWKYFKLVTDGKTYCFHNETIDGVERTCNFSCAYNSQTSSMNYYLNVTHKIYEKKGEQLKIDDEFKKVTPYKESK</sequence>
<comment type="caution">
    <text evidence="2">The sequence shown here is derived from an EMBL/GenBank/DDBJ whole genome shotgun (WGS) entry which is preliminary data.</text>
</comment>
<feature type="region of interest" description="Disordered" evidence="1">
    <location>
        <begin position="1"/>
        <end position="20"/>
    </location>
</feature>
<name>A0A2Z6QLX5_9GLOM</name>
<reference evidence="2 3" key="1">
    <citation type="submission" date="2017-11" db="EMBL/GenBank/DDBJ databases">
        <title>The genome of Rhizophagus clarus HR1 reveals common genetic basis of auxotrophy among arbuscular mycorrhizal fungi.</title>
        <authorList>
            <person name="Kobayashi Y."/>
        </authorList>
    </citation>
    <scope>NUCLEOTIDE SEQUENCE [LARGE SCALE GENOMIC DNA]</scope>
    <source>
        <strain evidence="2 3">HR1</strain>
    </source>
</reference>
<evidence type="ECO:0000313" key="2">
    <source>
        <dbReference type="EMBL" id="GBB89692.1"/>
    </source>
</evidence>
<dbReference type="Proteomes" id="UP000247702">
    <property type="component" value="Unassembled WGS sequence"/>
</dbReference>
<protein>
    <submittedName>
        <fullName evidence="2">Uncharacterized protein</fullName>
    </submittedName>
</protein>
<proteinExistence type="predicted"/>
<evidence type="ECO:0000313" key="3">
    <source>
        <dbReference type="Proteomes" id="UP000247702"/>
    </source>
</evidence>
<keyword evidence="3" id="KW-1185">Reference proteome</keyword>
<gene>
    <name evidence="2" type="ORF">RclHR1_16490002</name>
</gene>
<evidence type="ECO:0000256" key="1">
    <source>
        <dbReference type="SAM" id="MobiDB-lite"/>
    </source>
</evidence>
<accession>A0A2Z6QLX5</accession>
<dbReference type="AlphaFoldDB" id="A0A2Z6QLX5"/>
<dbReference type="STRING" id="94130.A0A2Z6QLX5"/>
<dbReference type="EMBL" id="BEXD01000723">
    <property type="protein sequence ID" value="GBB89692.1"/>
    <property type="molecule type" value="Genomic_DNA"/>
</dbReference>